<evidence type="ECO:0000313" key="3">
    <source>
        <dbReference type="Proteomes" id="UP000515377"/>
    </source>
</evidence>
<dbReference type="Gene3D" id="2.40.10.220">
    <property type="entry name" value="predicted glycosyltransferase like domains"/>
    <property type="match status" value="1"/>
</dbReference>
<feature type="domain" description="PilZ" evidence="1">
    <location>
        <begin position="12"/>
        <end position="89"/>
    </location>
</feature>
<name>A0A9X7U4A5_SPHYA</name>
<dbReference type="SUPFAM" id="SSF141371">
    <property type="entry name" value="PilZ domain-like"/>
    <property type="match status" value="1"/>
</dbReference>
<protein>
    <submittedName>
        <fullName evidence="2">PilZ domain-containing protein</fullName>
    </submittedName>
</protein>
<gene>
    <name evidence="2" type="ORF">H3V42_16020</name>
</gene>
<reference evidence="2 3" key="1">
    <citation type="submission" date="2020-07" db="EMBL/GenBank/DDBJ databases">
        <title>Whole genome sequence of Sphingobium yanoikuyae A3.</title>
        <authorList>
            <person name="Han S.-S."/>
        </authorList>
    </citation>
    <scope>NUCLEOTIDE SEQUENCE [LARGE SCALE GENOMIC DNA]</scope>
    <source>
        <strain evidence="2 3">A3</strain>
    </source>
</reference>
<dbReference type="EMBL" id="CP060122">
    <property type="protein sequence ID" value="QNG43483.1"/>
    <property type="molecule type" value="Genomic_DNA"/>
</dbReference>
<dbReference type="GO" id="GO:0035438">
    <property type="term" value="F:cyclic-di-GMP binding"/>
    <property type="evidence" value="ECO:0007669"/>
    <property type="project" value="InterPro"/>
</dbReference>
<evidence type="ECO:0000313" key="2">
    <source>
        <dbReference type="EMBL" id="QNG43483.1"/>
    </source>
</evidence>
<sequence length="126" mass="13586">MGFSRRLGSQDLRRHTRFATAFEAKLLDGDKCTDVVIGDISAGGALIQGAGLRSIGAKVRLRAAGLDIEARVIWNHDGLCGICFAHALDPLAIVRDNMPYFRAQRSERGDVSLPPLTVDHSPFVGA</sequence>
<dbReference type="AlphaFoldDB" id="A0A9X7U4A5"/>
<organism evidence="2 3">
    <name type="scientific">Sphingobium yanoikuyae</name>
    <name type="common">Sphingomonas yanoikuyae</name>
    <dbReference type="NCBI Taxonomy" id="13690"/>
    <lineage>
        <taxon>Bacteria</taxon>
        <taxon>Pseudomonadati</taxon>
        <taxon>Pseudomonadota</taxon>
        <taxon>Alphaproteobacteria</taxon>
        <taxon>Sphingomonadales</taxon>
        <taxon>Sphingomonadaceae</taxon>
        <taxon>Sphingobium</taxon>
    </lineage>
</organism>
<dbReference type="Pfam" id="PF07238">
    <property type="entry name" value="PilZ"/>
    <property type="match status" value="1"/>
</dbReference>
<evidence type="ECO:0000259" key="1">
    <source>
        <dbReference type="Pfam" id="PF07238"/>
    </source>
</evidence>
<dbReference type="InterPro" id="IPR009875">
    <property type="entry name" value="PilZ_domain"/>
</dbReference>
<proteinExistence type="predicted"/>
<accession>A0A9X7U4A5</accession>
<dbReference type="Proteomes" id="UP000515377">
    <property type="component" value="Chromosome"/>
</dbReference>